<accession>A0A1X2HWL9</accession>
<reference evidence="2 3" key="1">
    <citation type="submission" date="2016-07" db="EMBL/GenBank/DDBJ databases">
        <title>Pervasive Adenine N6-methylation of Active Genes in Fungi.</title>
        <authorList>
            <consortium name="DOE Joint Genome Institute"/>
            <person name="Mondo S.J."/>
            <person name="Dannebaum R.O."/>
            <person name="Kuo R.C."/>
            <person name="Labutti K."/>
            <person name="Haridas S."/>
            <person name="Kuo A."/>
            <person name="Salamov A."/>
            <person name="Ahrendt S.R."/>
            <person name="Lipzen A."/>
            <person name="Sullivan W."/>
            <person name="Andreopoulos W.B."/>
            <person name="Clum A."/>
            <person name="Lindquist E."/>
            <person name="Daum C."/>
            <person name="Ramamoorthy G.K."/>
            <person name="Gryganskyi A."/>
            <person name="Culley D."/>
            <person name="Magnuson J.K."/>
            <person name="James T.Y."/>
            <person name="O'Malley M.A."/>
            <person name="Stajich J.E."/>
            <person name="Spatafora J.W."/>
            <person name="Visel A."/>
            <person name="Grigoriev I.V."/>
        </authorList>
    </citation>
    <scope>NUCLEOTIDE SEQUENCE [LARGE SCALE GENOMIC DNA]</scope>
    <source>
        <strain evidence="2 3">NRRL 2496</strain>
    </source>
</reference>
<dbReference type="Gene3D" id="3.80.10.10">
    <property type="entry name" value="Ribonuclease Inhibitor"/>
    <property type="match status" value="2"/>
</dbReference>
<name>A0A1X2HWL9_SYNRA</name>
<protein>
    <recommendedName>
        <fullName evidence="4">RNI-like protein</fullName>
    </recommendedName>
</protein>
<dbReference type="PANTHER" id="PTHR13318:SF190">
    <property type="entry name" value="PARTNER OF PAIRED, ISOFORM B"/>
    <property type="match status" value="1"/>
</dbReference>
<dbReference type="OMA" id="MCGQLNN"/>
<dbReference type="Proteomes" id="UP000242180">
    <property type="component" value="Unassembled WGS sequence"/>
</dbReference>
<evidence type="ECO:0008006" key="4">
    <source>
        <dbReference type="Google" id="ProtNLM"/>
    </source>
</evidence>
<feature type="compositionally biased region" description="Low complexity" evidence="1">
    <location>
        <begin position="1"/>
        <end position="14"/>
    </location>
</feature>
<gene>
    <name evidence="2" type="ORF">BCR43DRAFT_484234</name>
</gene>
<dbReference type="AlphaFoldDB" id="A0A1X2HWL9"/>
<dbReference type="GO" id="GO:0019005">
    <property type="term" value="C:SCF ubiquitin ligase complex"/>
    <property type="evidence" value="ECO:0007669"/>
    <property type="project" value="TreeGrafter"/>
</dbReference>
<dbReference type="PANTHER" id="PTHR13318">
    <property type="entry name" value="PARTNER OF PAIRED, ISOFORM B-RELATED"/>
    <property type="match status" value="1"/>
</dbReference>
<dbReference type="InterPro" id="IPR006553">
    <property type="entry name" value="Leu-rich_rpt_Cys-con_subtyp"/>
</dbReference>
<sequence>MADRNNNQQPNTPRNRVRGPTSALSSFLREQGIRVENRGLRRRREQREREQNEPEQAGEAAAGAAAEGEGGEVQLRIEEQQTTAEVYAPGSSRRQLSASSRAAMAKIKKRKKKDESDDDYDDNEDGPSGPSNPRRPYGNRAKVVFCSLCKTRFSRPIALVDDEAPNVCPKCLSGDTGKQTVRKKRRIVGVNSTLNWDKIPSLQDICINVVANHIDDVEAFGDLSGDSRDKIAKIICRNRKLNNSTARLFYEPTATEITLYDCSNVDDTGLANVAHFCPNLKKLRLDLCGRMVSDVLKLYATRLRHLASLELQGPFLVTAETWVSFFETVGARLTAFGLSDTFRFTDDCIEALVQHCPQLARLRLADLGKMQESWFETIGRLEKLTSLQLVGTEMTKQIFTSEALKALLAKVGAHLEDLALDDFPLLDDDVILEGLLAHCPHLKRLSLRGAELVTPEAMVKLFTEWKTAKPGCGLEYLNLERCTLLDDDVLKAIIFHSGRTLKELNINSLEIISQVGFERIAGEGEGQDGHALVALEHLNCGFVRSVDDYALQKIIKACSGLKKVEVYGCSQLTNDIVPPLGLKILGRET</sequence>
<dbReference type="GO" id="GO:0031146">
    <property type="term" value="P:SCF-dependent proteasomal ubiquitin-dependent protein catabolic process"/>
    <property type="evidence" value="ECO:0007669"/>
    <property type="project" value="TreeGrafter"/>
</dbReference>
<dbReference type="InParanoid" id="A0A1X2HWL9"/>
<proteinExistence type="predicted"/>
<feature type="compositionally biased region" description="Acidic residues" evidence="1">
    <location>
        <begin position="116"/>
        <end position="125"/>
    </location>
</feature>
<dbReference type="InterPro" id="IPR032675">
    <property type="entry name" value="LRR_dom_sf"/>
</dbReference>
<dbReference type="STRING" id="13706.A0A1X2HWL9"/>
<feature type="compositionally biased region" description="Basic and acidic residues" evidence="1">
    <location>
        <begin position="31"/>
        <end position="52"/>
    </location>
</feature>
<dbReference type="FunCoup" id="A0A1X2HWL9">
    <property type="interactions" value="226"/>
</dbReference>
<organism evidence="2 3">
    <name type="scientific">Syncephalastrum racemosum</name>
    <name type="common">Filamentous fungus</name>
    <dbReference type="NCBI Taxonomy" id="13706"/>
    <lineage>
        <taxon>Eukaryota</taxon>
        <taxon>Fungi</taxon>
        <taxon>Fungi incertae sedis</taxon>
        <taxon>Mucoromycota</taxon>
        <taxon>Mucoromycotina</taxon>
        <taxon>Mucoromycetes</taxon>
        <taxon>Mucorales</taxon>
        <taxon>Syncephalastraceae</taxon>
        <taxon>Syncephalastrum</taxon>
    </lineage>
</organism>
<dbReference type="SMART" id="SM00367">
    <property type="entry name" value="LRR_CC"/>
    <property type="match status" value="7"/>
</dbReference>
<evidence type="ECO:0000313" key="3">
    <source>
        <dbReference type="Proteomes" id="UP000242180"/>
    </source>
</evidence>
<dbReference type="EMBL" id="MCGN01000001">
    <property type="protein sequence ID" value="ORZ03953.1"/>
    <property type="molecule type" value="Genomic_DNA"/>
</dbReference>
<feature type="region of interest" description="Disordered" evidence="1">
    <location>
        <begin position="1"/>
        <end position="137"/>
    </location>
</feature>
<dbReference type="SUPFAM" id="SSF52047">
    <property type="entry name" value="RNI-like"/>
    <property type="match status" value="1"/>
</dbReference>
<evidence type="ECO:0000256" key="1">
    <source>
        <dbReference type="SAM" id="MobiDB-lite"/>
    </source>
</evidence>
<keyword evidence="3" id="KW-1185">Reference proteome</keyword>
<evidence type="ECO:0000313" key="2">
    <source>
        <dbReference type="EMBL" id="ORZ03953.1"/>
    </source>
</evidence>
<dbReference type="OrthoDB" id="421226at2759"/>
<feature type="compositionally biased region" description="Low complexity" evidence="1">
    <location>
        <begin position="91"/>
        <end position="105"/>
    </location>
</feature>
<feature type="compositionally biased region" description="Low complexity" evidence="1">
    <location>
        <begin position="54"/>
        <end position="67"/>
    </location>
</feature>
<comment type="caution">
    <text evidence="2">The sequence shown here is derived from an EMBL/GenBank/DDBJ whole genome shotgun (WGS) entry which is preliminary data.</text>
</comment>